<dbReference type="STRING" id="52247.A0A4V4NFE8"/>
<dbReference type="InterPro" id="IPR041153">
    <property type="entry name" value="LST4_longin"/>
</dbReference>
<evidence type="ECO:0000313" key="9">
    <source>
        <dbReference type="Proteomes" id="UP000307173"/>
    </source>
</evidence>
<evidence type="ECO:0000259" key="7">
    <source>
        <dbReference type="PROSITE" id="PS51836"/>
    </source>
</evidence>
<dbReference type="GO" id="GO:0015031">
    <property type="term" value="P:protein transport"/>
    <property type="evidence" value="ECO:0007669"/>
    <property type="project" value="UniProtKB-KW"/>
</dbReference>
<keyword evidence="4" id="KW-0653">Protein transport</keyword>
<feature type="region of interest" description="Disordered" evidence="6">
    <location>
        <begin position="484"/>
        <end position="505"/>
    </location>
</feature>
<feature type="region of interest" description="Disordered" evidence="6">
    <location>
        <begin position="35"/>
        <end position="55"/>
    </location>
</feature>
<sequence length="938" mass="105749">MFRRRDPIYKHGIPPPNVGPQPAYIDNIQNNQFGSFGEREVGDQENNSFLNGNRNLPQQTTILEADKVSGQYNFYMPSLYGLNSHSNAPNPSVKVSDKLNCFRVVVIQDAGIRKKHPLFDSAIPISKHFPSMQHKLNKTIHHSVNELSLFMFGCYGMPISENNVTTKMHYLPALANMSASILVTRLFSIDSSFKLKPHRFSRTTSEWDPRPILETDELPINENSSIRFSLGLIIPVSSSIESVREEITELWPQMSESLRSMQDVVCACLKHQYSLQNSKKAQHQQFLQQNHQQHLPSVYVSPNHLGQSSNNSGFQTIMHSKPDFSLYCLQTEIEIYKELSHFLSHIVSLIEIPRLFVDLKHSNQTLINWATTLSLWLELKDGKVHQSEPSLDAEYQNQTHHTSESVKFLASLLYILLPLRTELLESPDYVMNLKSKLRVVISTGNPIVSQKLIFIVSGILGYEKFSQMYTYCEKVKNTYQFEVPTRSEKSKTPLSDPDSDHGKRNILTRNNSLFIEIPSNSFEAQIKSNGFSIPSPSVSTISANVQSQRIPVPSMNRTSSYASLQSLSTSYNGNFSGSIGSQSSSTSWRNNLGSFMDRWKSSMSPSPTTSQMSQSHSHSSQNDTPSPSLEYEEYPWFMMKKPTSTSEQLCSSPAPSFVSLHTTSTQQPSKYTLTNNHMIGNYKSKHTKSTFEISRTSSNLIGAKLSMIKESVSQSISTIMTDDFECFLSESDESVIDVNSKGKIAMDVPVPQMSLPLLVGCISHYRPEFSMMSCPSKNLKDNLLIDSMKEDLKNDKINESRLYFINLGTRNVDFIEMRNKKLDTNTGSLSDQAKGGSHSKSNLTKNFASNFELKQFSLLSPTKHLQDLNTPGITQFGNVSIEDQVQLFDQLLEKIASIINNFFYEISINEASITVDKEDECCNSIRQLIGELLDAAHV</sequence>
<evidence type="ECO:0000256" key="3">
    <source>
        <dbReference type="ARBA" id="ARBA00022448"/>
    </source>
</evidence>
<keyword evidence="9" id="KW-1185">Reference proteome</keyword>
<feature type="compositionally biased region" description="Polar residues" evidence="6">
    <location>
        <begin position="44"/>
        <end position="55"/>
    </location>
</feature>
<dbReference type="GO" id="GO:0006865">
    <property type="term" value="P:amino acid transport"/>
    <property type="evidence" value="ECO:0007669"/>
    <property type="project" value="UniProtKB-KW"/>
</dbReference>
<feature type="region of interest" description="Disordered" evidence="6">
    <location>
        <begin position="599"/>
        <end position="628"/>
    </location>
</feature>
<dbReference type="EMBL" id="SELW01000609">
    <property type="protein sequence ID" value="TID18626.1"/>
    <property type="molecule type" value="Genomic_DNA"/>
</dbReference>
<evidence type="ECO:0000256" key="1">
    <source>
        <dbReference type="ARBA" id="ARBA00010162"/>
    </source>
</evidence>
<feature type="compositionally biased region" description="Low complexity" evidence="6">
    <location>
        <begin position="601"/>
        <end position="620"/>
    </location>
</feature>
<gene>
    <name evidence="8" type="ORF">CANINC_003876</name>
</gene>
<dbReference type="OrthoDB" id="4063558at2759"/>
<comment type="similarity">
    <text evidence="1">Belongs to the LST4 family.</text>
</comment>
<proteinExistence type="inferred from homology"/>
<feature type="domain" description="UDENN FNIP1/2-type" evidence="7">
    <location>
        <begin position="97"/>
        <end position="866"/>
    </location>
</feature>
<evidence type="ECO:0000256" key="6">
    <source>
        <dbReference type="SAM" id="MobiDB-lite"/>
    </source>
</evidence>
<organism evidence="8 9">
    <name type="scientific">Pichia inconspicua</name>
    <dbReference type="NCBI Taxonomy" id="52247"/>
    <lineage>
        <taxon>Eukaryota</taxon>
        <taxon>Fungi</taxon>
        <taxon>Dikarya</taxon>
        <taxon>Ascomycota</taxon>
        <taxon>Saccharomycotina</taxon>
        <taxon>Pichiomycetes</taxon>
        <taxon>Pichiales</taxon>
        <taxon>Pichiaceae</taxon>
        <taxon>Pichia</taxon>
    </lineage>
</organism>
<dbReference type="InterPro" id="IPR037545">
    <property type="entry name" value="DENN_FNIP1/2"/>
</dbReference>
<evidence type="ECO:0000313" key="8">
    <source>
        <dbReference type="EMBL" id="TID18626.1"/>
    </source>
</evidence>
<dbReference type="Pfam" id="PF18639">
    <property type="entry name" value="Longin_2"/>
    <property type="match status" value="1"/>
</dbReference>
<dbReference type="PROSITE" id="PS51836">
    <property type="entry name" value="DENN_FNIP12"/>
    <property type="match status" value="1"/>
</dbReference>
<comment type="caution">
    <text evidence="8">The sequence shown here is derived from an EMBL/GenBank/DDBJ whole genome shotgun (WGS) entry which is preliminary data.</text>
</comment>
<keyword evidence="3" id="KW-0813">Transport</keyword>
<evidence type="ECO:0000256" key="2">
    <source>
        <dbReference type="ARBA" id="ARBA00013394"/>
    </source>
</evidence>
<keyword evidence="5" id="KW-0029">Amino-acid transport</keyword>
<dbReference type="Proteomes" id="UP000307173">
    <property type="component" value="Unassembled WGS sequence"/>
</dbReference>
<feature type="region of interest" description="Disordered" evidence="6">
    <location>
        <begin position="1"/>
        <end position="22"/>
    </location>
</feature>
<dbReference type="GO" id="GO:0005737">
    <property type="term" value="C:cytoplasm"/>
    <property type="evidence" value="ECO:0007669"/>
    <property type="project" value="UniProtKB-ARBA"/>
</dbReference>
<name>A0A4V4NFE8_9ASCO</name>
<evidence type="ECO:0000256" key="5">
    <source>
        <dbReference type="ARBA" id="ARBA00022970"/>
    </source>
</evidence>
<dbReference type="AlphaFoldDB" id="A0A4V4NFE8"/>
<protein>
    <recommendedName>
        <fullName evidence="2">Protein LST4</fullName>
    </recommendedName>
</protein>
<accession>A0A4V4NFE8</accession>
<reference evidence="8 9" key="1">
    <citation type="journal article" date="2019" name="Front. Genet.">
        <title>Whole-Genome Sequencing of the Opportunistic Yeast Pathogen Candida inconspicua Uncovers Its Hybrid Origin.</title>
        <authorList>
            <person name="Mixao V."/>
            <person name="Hansen A.P."/>
            <person name="Saus E."/>
            <person name="Boekhout T."/>
            <person name="Lass-Florl C."/>
            <person name="Gabaldon T."/>
        </authorList>
    </citation>
    <scope>NUCLEOTIDE SEQUENCE [LARGE SCALE GENOMIC DNA]</scope>
    <source>
        <strain evidence="8 9">CBS 180</strain>
    </source>
</reference>
<evidence type="ECO:0000256" key="4">
    <source>
        <dbReference type="ARBA" id="ARBA00022927"/>
    </source>
</evidence>